<name>A0A5C5BCQ6_9MICO</name>
<feature type="transmembrane region" description="Helical" evidence="2">
    <location>
        <begin position="250"/>
        <end position="267"/>
    </location>
</feature>
<dbReference type="GO" id="GO:0016491">
    <property type="term" value="F:oxidoreductase activity"/>
    <property type="evidence" value="ECO:0007669"/>
    <property type="project" value="InterPro"/>
</dbReference>
<gene>
    <name evidence="4" type="ORF">FH969_07070</name>
</gene>
<dbReference type="CDD" id="cd00322">
    <property type="entry name" value="FNR_like"/>
    <property type="match status" value="1"/>
</dbReference>
<feature type="transmembrane region" description="Helical" evidence="2">
    <location>
        <begin position="65"/>
        <end position="91"/>
    </location>
</feature>
<feature type="transmembrane region" description="Helical" evidence="2">
    <location>
        <begin position="98"/>
        <end position="115"/>
    </location>
</feature>
<feature type="transmembrane region" description="Helical" evidence="2">
    <location>
        <begin position="121"/>
        <end position="138"/>
    </location>
</feature>
<accession>A0A5C5BCQ6</accession>
<dbReference type="InterPro" id="IPR039261">
    <property type="entry name" value="FNR_nucleotide-bd"/>
</dbReference>
<dbReference type="OrthoDB" id="9801223at2"/>
<dbReference type="InterPro" id="IPR017927">
    <property type="entry name" value="FAD-bd_FR_type"/>
</dbReference>
<feature type="transmembrane region" description="Helical" evidence="2">
    <location>
        <begin position="145"/>
        <end position="161"/>
    </location>
</feature>
<keyword evidence="2" id="KW-1133">Transmembrane helix</keyword>
<keyword evidence="2" id="KW-0472">Membrane</keyword>
<feature type="transmembrane region" description="Helical" evidence="2">
    <location>
        <begin position="193"/>
        <end position="213"/>
    </location>
</feature>
<dbReference type="Proteomes" id="UP000313849">
    <property type="component" value="Unassembled WGS sequence"/>
</dbReference>
<keyword evidence="5" id="KW-1185">Reference proteome</keyword>
<keyword evidence="2" id="KW-0812">Transmembrane</keyword>
<evidence type="ECO:0000256" key="2">
    <source>
        <dbReference type="SAM" id="Phobius"/>
    </source>
</evidence>
<evidence type="ECO:0000313" key="4">
    <source>
        <dbReference type="EMBL" id="TNU74871.1"/>
    </source>
</evidence>
<feature type="transmembrane region" description="Helical" evidence="2">
    <location>
        <begin position="167"/>
        <end position="186"/>
    </location>
</feature>
<dbReference type="AlphaFoldDB" id="A0A5C5BCQ6"/>
<dbReference type="PROSITE" id="PS51384">
    <property type="entry name" value="FAD_FR"/>
    <property type="match status" value="1"/>
</dbReference>
<dbReference type="InterPro" id="IPR050415">
    <property type="entry name" value="MRET"/>
</dbReference>
<dbReference type="PANTHER" id="PTHR47354:SF5">
    <property type="entry name" value="PROTEIN RFBI"/>
    <property type="match status" value="1"/>
</dbReference>
<comment type="cofactor">
    <cofactor evidence="1">
        <name>FAD</name>
        <dbReference type="ChEBI" id="CHEBI:57692"/>
    </cofactor>
</comment>
<reference evidence="4 5" key="1">
    <citation type="submission" date="2019-06" db="EMBL/GenBank/DDBJ databases">
        <title>Draft genome sequence of Miniimonas arenae KCTC 19750T isolated from sea sand.</title>
        <authorList>
            <person name="Park S.-J."/>
        </authorList>
    </citation>
    <scope>NUCLEOTIDE SEQUENCE [LARGE SCALE GENOMIC DNA]</scope>
    <source>
        <strain evidence="4 5">KCTC 19750</strain>
    </source>
</reference>
<dbReference type="SUPFAM" id="SSF63380">
    <property type="entry name" value="Riboflavin synthase domain-like"/>
    <property type="match status" value="1"/>
</dbReference>
<organism evidence="4 5">
    <name type="scientific">Miniimonas arenae</name>
    <dbReference type="NCBI Taxonomy" id="676201"/>
    <lineage>
        <taxon>Bacteria</taxon>
        <taxon>Bacillati</taxon>
        <taxon>Actinomycetota</taxon>
        <taxon>Actinomycetes</taxon>
        <taxon>Micrococcales</taxon>
        <taxon>Beutenbergiaceae</taxon>
        <taxon>Miniimonas</taxon>
    </lineage>
</organism>
<feature type="transmembrane region" description="Helical" evidence="2">
    <location>
        <begin position="37"/>
        <end position="59"/>
    </location>
</feature>
<proteinExistence type="predicted"/>
<sequence length="575" mass="57436">MTRPTPSPAASPAGPLAPARPLSPLRRLDAGLGRVSMYRLVLAALGVVLAVALALVLAATGTLGYPALGIVAVLAVGTLGTLAATWVGGLVTRSRPHVASSLVTGAILALVLLPGTDGRTLAGAAVAGAAAGASKYLLAWRGRHVLNPAAVGLVVVGWTGLATSGWWVGTAALLPAVAVAGGVVAWRTRRVAFVLAYAVPAFVLTAVGYLTLGVAANDALWWALTASPVAFLALFMLTEPLTSPPRRPQRLLVGALVAVLAAAPLFLEWGWLSPELALIVGNAVAFGLGLRRGVRLRLSSATLTGDVLDLHLAPSSPVRALPGQYVEIDVPQAGAAARWDPRGRRRVLSLASDPASGDVRLVTRLSGAEGSEPSPVKRALAALAPGEELRVTSVGGDFLLPSGPVALVGAGIGVTPFLAHLDGVVRGSGAAPGGASGVRHGHDGELAAARDVVLVHGVRTRADVLELPGSAGDALPAGVRLVLVVPPGTAGGVAGGTAASASGGTAGGPDGVGLDGRWEVLEGAVTDAAVLGRAVPDLGARTVLVSGSPASVDALRTAARSLGAARVRTDTFLGY</sequence>
<feature type="transmembrane region" description="Helical" evidence="2">
    <location>
        <begin position="219"/>
        <end position="238"/>
    </location>
</feature>
<evidence type="ECO:0000259" key="3">
    <source>
        <dbReference type="PROSITE" id="PS51384"/>
    </source>
</evidence>
<dbReference type="InterPro" id="IPR017938">
    <property type="entry name" value="Riboflavin_synthase-like_b-brl"/>
</dbReference>
<evidence type="ECO:0000256" key="1">
    <source>
        <dbReference type="ARBA" id="ARBA00001974"/>
    </source>
</evidence>
<dbReference type="Gene3D" id="3.40.50.80">
    <property type="entry name" value="Nucleotide-binding domain of ferredoxin-NADP reductase (FNR) module"/>
    <property type="match status" value="1"/>
</dbReference>
<dbReference type="SUPFAM" id="SSF52343">
    <property type="entry name" value="Ferredoxin reductase-like, C-terminal NADP-linked domain"/>
    <property type="match status" value="1"/>
</dbReference>
<dbReference type="EMBL" id="VENP01000020">
    <property type="protein sequence ID" value="TNU74871.1"/>
    <property type="molecule type" value="Genomic_DNA"/>
</dbReference>
<dbReference type="RefSeq" id="WP_139986626.1">
    <property type="nucleotide sequence ID" value="NZ_VENP01000020.1"/>
</dbReference>
<evidence type="ECO:0000313" key="5">
    <source>
        <dbReference type="Proteomes" id="UP000313849"/>
    </source>
</evidence>
<comment type="caution">
    <text evidence="4">The sequence shown here is derived from an EMBL/GenBank/DDBJ whole genome shotgun (WGS) entry which is preliminary data.</text>
</comment>
<dbReference type="PANTHER" id="PTHR47354">
    <property type="entry name" value="NADH OXIDOREDUCTASE HCR"/>
    <property type="match status" value="1"/>
</dbReference>
<protein>
    <submittedName>
        <fullName evidence="4">FAD-dependent oxidoreductase</fullName>
    </submittedName>
</protein>
<feature type="domain" description="FAD-binding FR-type" evidence="3">
    <location>
        <begin position="283"/>
        <end position="401"/>
    </location>
</feature>
<dbReference type="Gene3D" id="2.40.30.10">
    <property type="entry name" value="Translation factors"/>
    <property type="match status" value="1"/>
</dbReference>